<dbReference type="InterPro" id="IPR050390">
    <property type="entry name" value="C5-Methyltransferase"/>
</dbReference>
<keyword evidence="3 5" id="KW-0949">S-adenosyl-L-methionine</keyword>
<dbReference type="PANTHER" id="PTHR10629">
    <property type="entry name" value="CYTOSINE-SPECIFIC METHYLTRANSFERASE"/>
    <property type="match status" value="1"/>
</dbReference>
<evidence type="ECO:0000256" key="4">
    <source>
        <dbReference type="ARBA" id="ARBA00022747"/>
    </source>
</evidence>
<dbReference type="Proteomes" id="UP000001203">
    <property type="component" value="Chromosome circular"/>
</dbReference>
<evidence type="ECO:0000256" key="5">
    <source>
        <dbReference type="PROSITE-ProRule" id="PRU01016"/>
    </source>
</evidence>
<dbReference type="AlphaFoldDB" id="B1WZS2"/>
<dbReference type="eggNOG" id="COG0270">
    <property type="taxonomic scope" value="Bacteria"/>
</dbReference>
<comment type="similarity">
    <text evidence="5 6">Belongs to the class I-like SAM-binding methyltransferase superfamily. C5-methyltransferase family.</text>
</comment>
<dbReference type="InterPro" id="IPR031303">
    <property type="entry name" value="C5_meth_CS"/>
</dbReference>
<dbReference type="Pfam" id="PF00145">
    <property type="entry name" value="DNA_methylase"/>
    <property type="match status" value="1"/>
</dbReference>
<evidence type="ECO:0000256" key="3">
    <source>
        <dbReference type="ARBA" id="ARBA00022691"/>
    </source>
</evidence>
<gene>
    <name evidence="9" type="ordered locus">cce_3473</name>
</gene>
<dbReference type="GO" id="GO:0003886">
    <property type="term" value="F:DNA (cytosine-5-)-methyltransferase activity"/>
    <property type="evidence" value="ECO:0007669"/>
    <property type="project" value="UniProtKB-EC"/>
</dbReference>
<evidence type="ECO:0000256" key="7">
    <source>
        <dbReference type="RuleBase" id="RU000417"/>
    </source>
</evidence>
<evidence type="ECO:0000256" key="2">
    <source>
        <dbReference type="ARBA" id="ARBA00022679"/>
    </source>
</evidence>
<dbReference type="Gene3D" id="3.40.50.150">
    <property type="entry name" value="Vaccinia Virus protein VP39"/>
    <property type="match status" value="1"/>
</dbReference>
<dbReference type="GO" id="GO:0003677">
    <property type="term" value="F:DNA binding"/>
    <property type="evidence" value="ECO:0007669"/>
    <property type="project" value="TreeGrafter"/>
</dbReference>
<dbReference type="InterPro" id="IPR018117">
    <property type="entry name" value="C5_DNA_meth_AS"/>
</dbReference>
<dbReference type="EMBL" id="CP000806">
    <property type="protein sequence ID" value="ACB52821.1"/>
    <property type="molecule type" value="Genomic_DNA"/>
</dbReference>
<dbReference type="EC" id="2.1.1.37" evidence="7"/>
<name>B1WZS2_CROS5</name>
<accession>B1WZS2</accession>
<feature type="domain" description="Helix-turn-helix" evidence="8">
    <location>
        <begin position="6"/>
        <end position="49"/>
    </location>
</feature>
<dbReference type="InterPro" id="IPR001525">
    <property type="entry name" value="C5_MeTfrase"/>
</dbReference>
<keyword evidence="10" id="KW-1185">Reference proteome</keyword>
<dbReference type="GO" id="GO:0044027">
    <property type="term" value="P:negative regulation of gene expression via chromosomal CpG island methylation"/>
    <property type="evidence" value="ECO:0007669"/>
    <property type="project" value="TreeGrafter"/>
</dbReference>
<comment type="catalytic activity">
    <reaction evidence="7">
        <text>a 2'-deoxycytidine in DNA + S-adenosyl-L-methionine = a 5-methyl-2'-deoxycytidine in DNA + S-adenosyl-L-homocysteine + H(+)</text>
        <dbReference type="Rhea" id="RHEA:13681"/>
        <dbReference type="Rhea" id="RHEA-COMP:11369"/>
        <dbReference type="Rhea" id="RHEA-COMP:11370"/>
        <dbReference type="ChEBI" id="CHEBI:15378"/>
        <dbReference type="ChEBI" id="CHEBI:57856"/>
        <dbReference type="ChEBI" id="CHEBI:59789"/>
        <dbReference type="ChEBI" id="CHEBI:85452"/>
        <dbReference type="ChEBI" id="CHEBI:85454"/>
        <dbReference type="EC" id="2.1.1.37"/>
    </reaction>
</comment>
<evidence type="ECO:0000313" key="10">
    <source>
        <dbReference type="Proteomes" id="UP000001203"/>
    </source>
</evidence>
<organism evidence="9 10">
    <name type="scientific">Crocosphaera subtropica (strain ATCC 51142 / BH68)</name>
    <name type="common">Cyanothece sp. (strain ATCC 51142)</name>
    <dbReference type="NCBI Taxonomy" id="43989"/>
    <lineage>
        <taxon>Bacteria</taxon>
        <taxon>Bacillati</taxon>
        <taxon>Cyanobacteriota</taxon>
        <taxon>Cyanophyceae</taxon>
        <taxon>Oscillatoriophycideae</taxon>
        <taxon>Chroococcales</taxon>
        <taxon>Aphanothecaceae</taxon>
        <taxon>Crocosphaera</taxon>
        <taxon>Crocosphaera subtropica</taxon>
    </lineage>
</organism>
<dbReference type="SUPFAM" id="SSF53335">
    <property type="entry name" value="S-adenosyl-L-methionine-dependent methyltransferases"/>
    <property type="match status" value="1"/>
</dbReference>
<dbReference type="RefSeq" id="WP_009545357.1">
    <property type="nucleotide sequence ID" value="NC_010546.1"/>
</dbReference>
<dbReference type="KEGG" id="cyt:cce_3473"/>
<keyword evidence="1 5" id="KW-0489">Methyltransferase</keyword>
<dbReference type="HOGENOM" id="CLU_006958_2_0_3"/>
<dbReference type="STRING" id="43989.cce_3473"/>
<evidence type="ECO:0000313" key="9">
    <source>
        <dbReference type="EMBL" id="ACB52821.1"/>
    </source>
</evidence>
<dbReference type="REBASE" id="3558">
    <property type="entry name" value="M.Csp68KI"/>
</dbReference>
<dbReference type="Gene3D" id="3.90.120.10">
    <property type="entry name" value="DNA Methylase, subunit A, domain 2"/>
    <property type="match status" value="1"/>
</dbReference>
<dbReference type="GO" id="GO:0009307">
    <property type="term" value="P:DNA restriction-modification system"/>
    <property type="evidence" value="ECO:0007669"/>
    <property type="project" value="UniProtKB-KW"/>
</dbReference>
<dbReference type="InterPro" id="IPR029063">
    <property type="entry name" value="SAM-dependent_MTases_sf"/>
</dbReference>
<dbReference type="PANTHER" id="PTHR10629:SF52">
    <property type="entry name" value="DNA (CYTOSINE-5)-METHYLTRANSFERASE 1"/>
    <property type="match status" value="1"/>
</dbReference>
<keyword evidence="4" id="KW-0680">Restriction system</keyword>
<dbReference type="PROSITE" id="PS00095">
    <property type="entry name" value="C5_MTASE_2"/>
    <property type="match status" value="1"/>
</dbReference>
<dbReference type="InterPro" id="IPR041657">
    <property type="entry name" value="HTH_17"/>
</dbReference>
<feature type="active site" evidence="5">
    <location>
        <position position="150"/>
    </location>
</feature>
<dbReference type="PROSITE" id="PS51679">
    <property type="entry name" value="SAM_MT_C5"/>
    <property type="match status" value="1"/>
</dbReference>
<sequence length="461" mass="52267">MGTKITVREAASILKLTEQYVRTLCRNRLLHSQKIGRMWLIEEESMLQYGLRTAHYVAEDHTIYNNQKSRPIAISFFSGAMGLDIGIEQAGFDIKLACEIDKYCRQTIALNKPNIALVGDINSCSADDILSYAGLTRSDDIDLIVGGPPCQAFSTAGKRNGLNDNRGNIFLTYLTIIFDIRPKYFVIENVRGLLSCPLKHRPHNMRGTEFPNLTFDELPGGALNFVLSLVRNNGYSFSFNLYNSANFGTPQIRERVVIICSRNGEKPPFLIPTHSEKGQYGLKKWKTFRQATKGIDKHHHLTFPEKRLKYYKMLSEGQNWKSLPKNLQKEALGKSYYAGGGKTGFLRRLSWNKPSPTLVTHPAMPATDLAHPQENRPLSIEEYKRIQEFPDDWQLAGPLIQQYKQIGNAVPISLGKAVGLLIMKLLNQENIPDYSNFSFSRYKNTSDTEWQTKFESTSSNL</sequence>
<dbReference type="PRINTS" id="PR00105">
    <property type="entry name" value="C5METTRFRASE"/>
</dbReference>
<dbReference type="Pfam" id="PF12728">
    <property type="entry name" value="HTH_17"/>
    <property type="match status" value="1"/>
</dbReference>
<evidence type="ECO:0000259" key="8">
    <source>
        <dbReference type="Pfam" id="PF12728"/>
    </source>
</evidence>
<dbReference type="PROSITE" id="PS00094">
    <property type="entry name" value="C5_MTASE_1"/>
    <property type="match status" value="1"/>
</dbReference>
<proteinExistence type="inferred from homology"/>
<dbReference type="NCBIfam" id="TIGR00675">
    <property type="entry name" value="dcm"/>
    <property type="match status" value="1"/>
</dbReference>
<keyword evidence="2 5" id="KW-0808">Transferase</keyword>
<dbReference type="GO" id="GO:0032259">
    <property type="term" value="P:methylation"/>
    <property type="evidence" value="ECO:0007669"/>
    <property type="project" value="UniProtKB-KW"/>
</dbReference>
<protein>
    <recommendedName>
        <fullName evidence="7">Cytosine-specific methyltransferase</fullName>
        <ecNumber evidence="7">2.1.1.37</ecNumber>
    </recommendedName>
</protein>
<dbReference type="OrthoDB" id="451520at2"/>
<evidence type="ECO:0000256" key="6">
    <source>
        <dbReference type="RuleBase" id="RU000416"/>
    </source>
</evidence>
<evidence type="ECO:0000256" key="1">
    <source>
        <dbReference type="ARBA" id="ARBA00022603"/>
    </source>
</evidence>
<reference evidence="9 10" key="1">
    <citation type="journal article" date="2008" name="Proc. Natl. Acad. Sci. U.S.A.">
        <title>The genome of Cyanothece 51142, a unicellular diazotrophic cyanobacterium important in the marine nitrogen cycle.</title>
        <authorList>
            <person name="Welsh E.A."/>
            <person name="Liberton M."/>
            <person name="Stoeckel J."/>
            <person name="Loh T."/>
            <person name="Elvitigala T."/>
            <person name="Wang C."/>
            <person name="Wollam A."/>
            <person name="Fulton R.S."/>
            <person name="Clifton S.W."/>
            <person name="Jacobs J.M."/>
            <person name="Aurora R."/>
            <person name="Ghosh B.K."/>
            <person name="Sherman L.A."/>
            <person name="Smith R.D."/>
            <person name="Wilson R.K."/>
            <person name="Pakrasi H.B."/>
        </authorList>
    </citation>
    <scope>NUCLEOTIDE SEQUENCE [LARGE SCALE GENOMIC DNA]</scope>
    <source>
        <strain evidence="10">ATCC 51142 / BH68</strain>
    </source>
</reference>